<gene>
    <name evidence="1" type="ORF">BDV39DRAFT_62916</name>
</gene>
<dbReference type="EMBL" id="ML741783">
    <property type="protein sequence ID" value="KAE8328800.1"/>
    <property type="molecule type" value="Genomic_DNA"/>
</dbReference>
<accession>A0A5N6XBD4</accession>
<dbReference type="Proteomes" id="UP000325945">
    <property type="component" value="Unassembled WGS sequence"/>
</dbReference>
<evidence type="ECO:0000313" key="1">
    <source>
        <dbReference type="EMBL" id="KAE8328800.1"/>
    </source>
</evidence>
<name>A0A5N6XBD4_9EURO</name>
<dbReference type="AlphaFoldDB" id="A0A5N6XBD4"/>
<keyword evidence="2" id="KW-1185">Reference proteome</keyword>
<reference evidence="2" key="1">
    <citation type="submission" date="2019-04" db="EMBL/GenBank/DDBJ databases">
        <title>Friends and foes A comparative genomics studyof 23 Aspergillus species from section Flavi.</title>
        <authorList>
            <consortium name="DOE Joint Genome Institute"/>
            <person name="Kjaerbolling I."/>
            <person name="Vesth T."/>
            <person name="Frisvad J.C."/>
            <person name="Nybo J.L."/>
            <person name="Theobald S."/>
            <person name="Kildgaard S."/>
            <person name="Isbrandt T."/>
            <person name="Kuo A."/>
            <person name="Sato A."/>
            <person name="Lyhne E.K."/>
            <person name="Kogle M.E."/>
            <person name="Wiebenga A."/>
            <person name="Kun R.S."/>
            <person name="Lubbers R.J."/>
            <person name="Makela M.R."/>
            <person name="Barry K."/>
            <person name="Chovatia M."/>
            <person name="Clum A."/>
            <person name="Daum C."/>
            <person name="Haridas S."/>
            <person name="He G."/>
            <person name="LaButti K."/>
            <person name="Lipzen A."/>
            <person name="Mondo S."/>
            <person name="Riley R."/>
            <person name="Salamov A."/>
            <person name="Simmons B.A."/>
            <person name="Magnuson J.K."/>
            <person name="Henrissat B."/>
            <person name="Mortensen U.H."/>
            <person name="Larsen T.O."/>
            <person name="Devries R.P."/>
            <person name="Grigoriev I.V."/>
            <person name="Machida M."/>
            <person name="Baker S.E."/>
            <person name="Andersen M.R."/>
        </authorList>
    </citation>
    <scope>NUCLEOTIDE SEQUENCE [LARGE SCALE GENOMIC DNA]</scope>
    <source>
        <strain evidence="2">CBS 130017</strain>
    </source>
</reference>
<proteinExistence type="predicted"/>
<protein>
    <submittedName>
        <fullName evidence="1">Uncharacterized protein</fullName>
    </submittedName>
</protein>
<organism evidence="1 2">
    <name type="scientific">Aspergillus sergii</name>
    <dbReference type="NCBI Taxonomy" id="1034303"/>
    <lineage>
        <taxon>Eukaryota</taxon>
        <taxon>Fungi</taxon>
        <taxon>Dikarya</taxon>
        <taxon>Ascomycota</taxon>
        <taxon>Pezizomycotina</taxon>
        <taxon>Eurotiomycetes</taxon>
        <taxon>Eurotiomycetidae</taxon>
        <taxon>Eurotiales</taxon>
        <taxon>Aspergillaceae</taxon>
        <taxon>Aspergillus</taxon>
        <taxon>Aspergillus subgen. Circumdati</taxon>
    </lineage>
</organism>
<evidence type="ECO:0000313" key="2">
    <source>
        <dbReference type="Proteomes" id="UP000325945"/>
    </source>
</evidence>
<sequence length="149" mass="17411">MPCFTFPGLQNAAPTPSQYAYYNPGDPSRNRVIMCVCSKRSLMVSLGGWVYLVAYESYNKWREYVSEARKTECSLQQSRATKDLLSLSLNMSILWVDPTCCKWLLCEKKTRHLPRIHHQHQPREMMWGVYDVFLIVYCLNLKHGKNVMI</sequence>